<keyword evidence="4" id="KW-1185">Reference proteome</keyword>
<evidence type="ECO:0000259" key="2">
    <source>
        <dbReference type="Pfam" id="PF22802"/>
    </source>
</evidence>
<proteinExistence type="predicted"/>
<feature type="domain" description="RsiG-like" evidence="2">
    <location>
        <begin position="20"/>
        <end position="92"/>
    </location>
</feature>
<sequence>MTEYMPGGRRRIDRVLAPDFLAGLADLELADIRARRMEADQEEVDLSYARRLLQGRIDILKAEQENRRTGRPTPPPGSRGDEAIVEALTRILADDRRGDHGLGKHMTATPSRVGEHRREAERAVADVGGSDVSGMDDLQLTDAVEGLTAIERTVSRSRRQVQNVVDTLTAEIARRYQMAGTR</sequence>
<accession>A0ABW8AJR3</accession>
<evidence type="ECO:0000256" key="1">
    <source>
        <dbReference type="SAM" id="MobiDB-lite"/>
    </source>
</evidence>
<feature type="domain" description="RsiG-like" evidence="2">
    <location>
        <begin position="129"/>
        <end position="177"/>
    </location>
</feature>
<dbReference type="RefSeq" id="WP_398276560.1">
    <property type="nucleotide sequence ID" value="NZ_JBITLV010000001.1"/>
</dbReference>
<reference evidence="3 4" key="1">
    <citation type="submission" date="2024-10" db="EMBL/GenBank/DDBJ databases">
        <title>The Natural Products Discovery Center: Release of the First 8490 Sequenced Strains for Exploring Actinobacteria Biosynthetic Diversity.</title>
        <authorList>
            <person name="Kalkreuter E."/>
            <person name="Kautsar S.A."/>
            <person name="Yang D."/>
            <person name="Bader C.D."/>
            <person name="Teijaro C.N."/>
            <person name="Fluegel L."/>
            <person name="Davis C.M."/>
            <person name="Simpson J.R."/>
            <person name="Lauterbach L."/>
            <person name="Steele A.D."/>
            <person name="Gui C."/>
            <person name="Meng S."/>
            <person name="Li G."/>
            <person name="Viehrig K."/>
            <person name="Ye F."/>
            <person name="Su P."/>
            <person name="Kiefer A.F."/>
            <person name="Nichols A."/>
            <person name="Cepeda A.J."/>
            <person name="Yan W."/>
            <person name="Fan B."/>
            <person name="Jiang Y."/>
            <person name="Adhikari A."/>
            <person name="Zheng C.-J."/>
            <person name="Schuster L."/>
            <person name="Cowan T.M."/>
            <person name="Smanski M.J."/>
            <person name="Chevrette M.G."/>
            <person name="De Carvalho L.P.S."/>
            <person name="Shen B."/>
        </authorList>
    </citation>
    <scope>NUCLEOTIDE SEQUENCE [LARGE SCALE GENOMIC DNA]</scope>
    <source>
        <strain evidence="3 4">NPDC049639</strain>
    </source>
</reference>
<dbReference type="InterPro" id="IPR055209">
    <property type="entry name" value="RsiG-like_dom"/>
</dbReference>
<dbReference type="EMBL" id="JBITLV010000001">
    <property type="protein sequence ID" value="MFI7586610.1"/>
    <property type="molecule type" value="Genomic_DNA"/>
</dbReference>
<comment type="caution">
    <text evidence="3">The sequence shown here is derived from an EMBL/GenBank/DDBJ whole genome shotgun (WGS) entry which is preliminary data.</text>
</comment>
<evidence type="ECO:0000313" key="3">
    <source>
        <dbReference type="EMBL" id="MFI7586610.1"/>
    </source>
</evidence>
<feature type="region of interest" description="Disordered" evidence="1">
    <location>
        <begin position="97"/>
        <end position="118"/>
    </location>
</feature>
<dbReference type="Proteomes" id="UP001612915">
    <property type="component" value="Unassembled WGS sequence"/>
</dbReference>
<organism evidence="3 4">
    <name type="scientific">Spongisporangium articulatum</name>
    <dbReference type="NCBI Taxonomy" id="3362603"/>
    <lineage>
        <taxon>Bacteria</taxon>
        <taxon>Bacillati</taxon>
        <taxon>Actinomycetota</taxon>
        <taxon>Actinomycetes</taxon>
        <taxon>Kineosporiales</taxon>
        <taxon>Kineosporiaceae</taxon>
        <taxon>Spongisporangium</taxon>
    </lineage>
</organism>
<dbReference type="Pfam" id="PF22802">
    <property type="entry name" value="RsiG"/>
    <property type="match status" value="2"/>
</dbReference>
<evidence type="ECO:0000313" key="4">
    <source>
        <dbReference type="Proteomes" id="UP001612915"/>
    </source>
</evidence>
<dbReference type="CDD" id="cd21107">
    <property type="entry name" value="RsiG"/>
    <property type="match status" value="1"/>
</dbReference>
<protein>
    <submittedName>
        <fullName evidence="3">Aerial mycelium formation protein</fullName>
    </submittedName>
</protein>
<name>A0ABW8AJR3_9ACTN</name>
<gene>
    <name evidence="3" type="ORF">ACIB24_05995</name>
</gene>
<feature type="region of interest" description="Disordered" evidence="1">
    <location>
        <begin position="62"/>
        <end position="82"/>
    </location>
</feature>
<dbReference type="InterPro" id="IPR049575">
    <property type="entry name" value="RsiG-like"/>
</dbReference>